<organism evidence="2 3">
    <name type="scientific">Flemingia macrophylla</name>
    <dbReference type="NCBI Taxonomy" id="520843"/>
    <lineage>
        <taxon>Eukaryota</taxon>
        <taxon>Viridiplantae</taxon>
        <taxon>Streptophyta</taxon>
        <taxon>Embryophyta</taxon>
        <taxon>Tracheophyta</taxon>
        <taxon>Spermatophyta</taxon>
        <taxon>Magnoliopsida</taxon>
        <taxon>eudicotyledons</taxon>
        <taxon>Gunneridae</taxon>
        <taxon>Pentapetalae</taxon>
        <taxon>rosids</taxon>
        <taxon>fabids</taxon>
        <taxon>Fabales</taxon>
        <taxon>Fabaceae</taxon>
        <taxon>Papilionoideae</taxon>
        <taxon>50 kb inversion clade</taxon>
        <taxon>NPAAA clade</taxon>
        <taxon>indigoferoid/millettioid clade</taxon>
        <taxon>Phaseoleae</taxon>
        <taxon>Flemingia</taxon>
    </lineage>
</organism>
<dbReference type="EMBL" id="JBGMDY010000001">
    <property type="protein sequence ID" value="KAL2347159.1"/>
    <property type="molecule type" value="Genomic_DNA"/>
</dbReference>
<evidence type="ECO:0000256" key="1">
    <source>
        <dbReference type="SAM" id="MobiDB-lite"/>
    </source>
</evidence>
<reference evidence="2 3" key="1">
    <citation type="submission" date="2024-08" db="EMBL/GenBank/DDBJ databases">
        <title>Insights into the chromosomal genome structure of Flemingia macrophylla.</title>
        <authorList>
            <person name="Ding Y."/>
            <person name="Zhao Y."/>
            <person name="Bi W."/>
            <person name="Wu M."/>
            <person name="Zhao G."/>
            <person name="Gong Y."/>
            <person name="Li W."/>
            <person name="Zhang P."/>
        </authorList>
    </citation>
    <scope>NUCLEOTIDE SEQUENCE [LARGE SCALE GENOMIC DNA]</scope>
    <source>
        <strain evidence="2">DYQJB</strain>
        <tissue evidence="2">Leaf</tissue>
    </source>
</reference>
<evidence type="ECO:0000313" key="2">
    <source>
        <dbReference type="EMBL" id="KAL2347159.1"/>
    </source>
</evidence>
<gene>
    <name evidence="2" type="ORF">Fmac_001159</name>
</gene>
<evidence type="ECO:0000313" key="3">
    <source>
        <dbReference type="Proteomes" id="UP001603857"/>
    </source>
</evidence>
<protein>
    <submittedName>
        <fullName evidence="2">Uncharacterized protein</fullName>
    </submittedName>
</protein>
<dbReference type="Proteomes" id="UP001603857">
    <property type="component" value="Unassembled WGS sequence"/>
</dbReference>
<accession>A0ABD1NGC4</accession>
<proteinExistence type="predicted"/>
<sequence length="89" mass="10009">MHRTNVLVVNGDMEGLRGNRCLQRSENRSKEVSVKGVFETAKLVEHVYKKTGKHVVIVTKKAEKKAEEEGKEAEESRKEEGEKKEEGGA</sequence>
<dbReference type="AlphaFoldDB" id="A0ABD1NGC4"/>
<name>A0ABD1NGC4_9FABA</name>
<keyword evidence="3" id="KW-1185">Reference proteome</keyword>
<feature type="region of interest" description="Disordered" evidence="1">
    <location>
        <begin position="61"/>
        <end position="89"/>
    </location>
</feature>
<comment type="caution">
    <text evidence="2">The sequence shown here is derived from an EMBL/GenBank/DDBJ whole genome shotgun (WGS) entry which is preliminary data.</text>
</comment>